<comment type="caution">
    <text evidence="2">The sequence shown here is derived from an EMBL/GenBank/DDBJ whole genome shotgun (WGS) entry which is preliminary data.</text>
</comment>
<gene>
    <name evidence="2" type="ORF">OS493_019923</name>
</gene>
<feature type="compositionally biased region" description="Polar residues" evidence="1">
    <location>
        <begin position="31"/>
        <end position="42"/>
    </location>
</feature>
<feature type="region of interest" description="Disordered" evidence="1">
    <location>
        <begin position="1"/>
        <end position="49"/>
    </location>
</feature>
<dbReference type="InterPro" id="IPR027417">
    <property type="entry name" value="P-loop_NTPase"/>
</dbReference>
<protein>
    <recommendedName>
        <fullName evidence="4">DNA helicase</fullName>
    </recommendedName>
</protein>
<evidence type="ECO:0008006" key="4">
    <source>
        <dbReference type="Google" id="ProtNLM"/>
    </source>
</evidence>
<dbReference type="EMBL" id="MU827313">
    <property type="protein sequence ID" value="KAJ7359016.1"/>
    <property type="molecule type" value="Genomic_DNA"/>
</dbReference>
<dbReference type="AlphaFoldDB" id="A0A9W9YN15"/>
<keyword evidence="3" id="KW-1185">Reference proteome</keyword>
<accession>A0A9W9YN15</accession>
<reference evidence="2" key="1">
    <citation type="submission" date="2023-01" db="EMBL/GenBank/DDBJ databases">
        <title>Genome assembly of the deep-sea coral Lophelia pertusa.</title>
        <authorList>
            <person name="Herrera S."/>
            <person name="Cordes E."/>
        </authorList>
    </citation>
    <scope>NUCLEOTIDE SEQUENCE</scope>
    <source>
        <strain evidence="2">USNM1676648</strain>
        <tissue evidence="2">Polyp</tissue>
    </source>
</reference>
<sequence>MKRTPIKRKTNEQNEEDDNSAIKKARVPDKNQPSPSETQLTEPKNKTDKAKISYGSTRQVSSILNDGSLEGLCNTHVLYHQYRCVDEHYATLLNHLRHWKPEQQFLDSYQEGRVCMEQDTVTDNDIWQAVAEDSTATVLTVSREAADRVNNVVLDKVFSSSNPITNIPCEGRFCDFPVYDGMRVVLTQNRDKEGGFVNGQRAVVVSAMNNTVLL</sequence>
<dbReference type="Proteomes" id="UP001163046">
    <property type="component" value="Unassembled WGS sequence"/>
</dbReference>
<dbReference type="SUPFAM" id="SSF52540">
    <property type="entry name" value="P-loop containing nucleoside triphosphate hydrolases"/>
    <property type="match status" value="1"/>
</dbReference>
<evidence type="ECO:0000256" key="1">
    <source>
        <dbReference type="SAM" id="MobiDB-lite"/>
    </source>
</evidence>
<evidence type="ECO:0000313" key="2">
    <source>
        <dbReference type="EMBL" id="KAJ7359016.1"/>
    </source>
</evidence>
<name>A0A9W9YN15_9CNID</name>
<proteinExistence type="predicted"/>
<organism evidence="2 3">
    <name type="scientific">Desmophyllum pertusum</name>
    <dbReference type="NCBI Taxonomy" id="174260"/>
    <lineage>
        <taxon>Eukaryota</taxon>
        <taxon>Metazoa</taxon>
        <taxon>Cnidaria</taxon>
        <taxon>Anthozoa</taxon>
        <taxon>Hexacorallia</taxon>
        <taxon>Scleractinia</taxon>
        <taxon>Caryophylliina</taxon>
        <taxon>Caryophylliidae</taxon>
        <taxon>Desmophyllum</taxon>
    </lineage>
</organism>
<evidence type="ECO:0000313" key="3">
    <source>
        <dbReference type="Proteomes" id="UP001163046"/>
    </source>
</evidence>
<dbReference type="OrthoDB" id="272985at2759"/>